<organism evidence="1 2">
    <name type="scientific">Planoprotostelium fungivorum</name>
    <dbReference type="NCBI Taxonomy" id="1890364"/>
    <lineage>
        <taxon>Eukaryota</taxon>
        <taxon>Amoebozoa</taxon>
        <taxon>Evosea</taxon>
        <taxon>Variosea</taxon>
        <taxon>Cavosteliida</taxon>
        <taxon>Cavosteliaceae</taxon>
        <taxon>Planoprotostelium</taxon>
    </lineage>
</organism>
<protein>
    <submittedName>
        <fullName evidence="1">Uncharacterized protein</fullName>
    </submittedName>
</protein>
<reference evidence="1 2" key="1">
    <citation type="journal article" date="2018" name="Genome Biol. Evol.">
        <title>Multiple Roots of Fruiting Body Formation in Amoebozoa.</title>
        <authorList>
            <person name="Hillmann F."/>
            <person name="Forbes G."/>
            <person name="Novohradska S."/>
            <person name="Ferling I."/>
            <person name="Riege K."/>
            <person name="Groth M."/>
            <person name="Westermann M."/>
            <person name="Marz M."/>
            <person name="Spaller T."/>
            <person name="Winckler T."/>
            <person name="Schaap P."/>
            <person name="Glockner G."/>
        </authorList>
    </citation>
    <scope>NUCLEOTIDE SEQUENCE [LARGE SCALE GENOMIC DNA]</scope>
    <source>
        <strain evidence="1 2">Jena</strain>
    </source>
</reference>
<dbReference type="InParanoid" id="A0A2P6NQE4"/>
<dbReference type="AlphaFoldDB" id="A0A2P6NQE4"/>
<proteinExistence type="predicted"/>
<keyword evidence="2" id="KW-1185">Reference proteome</keyword>
<dbReference type="Proteomes" id="UP000241769">
    <property type="component" value="Unassembled WGS sequence"/>
</dbReference>
<dbReference type="EMBL" id="MDYQ01000035">
    <property type="protein sequence ID" value="PRP86128.1"/>
    <property type="molecule type" value="Genomic_DNA"/>
</dbReference>
<accession>A0A2P6NQE4</accession>
<evidence type="ECO:0000313" key="1">
    <source>
        <dbReference type="EMBL" id="PRP86128.1"/>
    </source>
</evidence>
<comment type="caution">
    <text evidence="1">The sequence shown here is derived from an EMBL/GenBank/DDBJ whole genome shotgun (WGS) entry which is preliminary data.</text>
</comment>
<evidence type="ECO:0000313" key="2">
    <source>
        <dbReference type="Proteomes" id="UP000241769"/>
    </source>
</evidence>
<name>A0A2P6NQE4_9EUKA</name>
<gene>
    <name evidence="1" type="ORF">PROFUN_03115</name>
</gene>
<sequence>MRTLSIEGRYPSEDDSIPLAVVKVGRFLKHRDQNLFPDDILRVQGNLPSVLLIHRSRIKTTFTMDGQAQETLSPNRLESSVMESDAPIHGWSQNLYHENGQLKATPVSPNESKSDCGDLSQEGDDWVIFDEEEDILQLWPLKTDVISKNRCIDYSPDWKMHRPPPHPHTHQIYSHQTHKYPTHQHQTHEQPVVEEPITETVDATKNFEFSGTNNTNPPSNAWSVTLAIQPRSTFNLKSSLSDSVMFSSPPSSTYSTHHVTTEEIIWIRERLTSNPPRQIPLPHPLMTAPLLDMPQLLSASKDDKWQAIRSHDILSDVSWTDLNIDLTYGHTGLSQIIARIFSHLMVNRWAEFCDIVTVNHDVFHFLLLHVGHEEYSLQLFQLWASQKKTSNVQQILFDLLSDEIRRCQEILEFSFDYGRVEDYIRRLLELRQICLEMSSHSEDLNLIRADDVNETVVEDWILLPFCLSEACLQQASLVLQHGPPLRAALAEKCVEEMTELLEKVTKSPVTYVTRRKVEDVTARCQVYRAMTSLLRQNQTKCVVKMLREDTFRDIMTIMMGHNGDIVSSAIVQMFDVLFREYSESITQYATTDFCDAIRNLVTEFRERVEDKQRGDTVHLLMMIGLIWDSNISHLIDVDEMTCACLAELRYKQPSEPESSSDSPSIKDSILLRPGLHDHIEVDDEMIMIETEDAPEGGGEEMGTGEGDMNSGWYHKASLIGSSLKNSIPNFFG</sequence>